<keyword evidence="5" id="KW-0472">Membrane</keyword>
<keyword evidence="6" id="KW-1015">Disulfide bond</keyword>
<gene>
    <name evidence="12" type="primary">PDCB3_0</name>
    <name evidence="12" type="ORF">CK203_098299</name>
</gene>
<dbReference type="GO" id="GO:0005886">
    <property type="term" value="C:plasma membrane"/>
    <property type="evidence" value="ECO:0007669"/>
    <property type="project" value="UniProtKB-SubCell"/>
</dbReference>
<name>A0A438E4P0_VITVI</name>
<feature type="region of interest" description="Disordered" evidence="9">
    <location>
        <begin position="107"/>
        <end position="157"/>
    </location>
</feature>
<dbReference type="GO" id="GO:0098552">
    <property type="term" value="C:side of membrane"/>
    <property type="evidence" value="ECO:0007669"/>
    <property type="project" value="UniProtKB-KW"/>
</dbReference>
<dbReference type="SMART" id="SM00768">
    <property type="entry name" value="X8"/>
    <property type="match status" value="1"/>
</dbReference>
<keyword evidence="4 10" id="KW-0732">Signal</keyword>
<feature type="compositionally biased region" description="Pro residues" evidence="9">
    <location>
        <begin position="146"/>
        <end position="157"/>
    </location>
</feature>
<dbReference type="FunFam" id="1.20.58.1040:FF:000001">
    <property type="entry name" value="Glucan endo-1,3-beta-glucosidase 4"/>
    <property type="match status" value="1"/>
</dbReference>
<accession>A0A438E4P0</accession>
<comment type="subcellular location">
    <subcellularLocation>
        <location evidence="1">Cell membrane</location>
        <topology evidence="1">Lipid-anchor</topology>
        <topology evidence="1">GPI-anchor</topology>
    </subcellularLocation>
</comment>
<dbReference type="AlphaFoldDB" id="A0A438E4P0"/>
<dbReference type="Pfam" id="PF07983">
    <property type="entry name" value="X8"/>
    <property type="match status" value="1"/>
</dbReference>
<feature type="compositionally biased region" description="Pro residues" evidence="9">
    <location>
        <begin position="107"/>
        <end position="138"/>
    </location>
</feature>
<evidence type="ECO:0000256" key="6">
    <source>
        <dbReference type="ARBA" id="ARBA00023157"/>
    </source>
</evidence>
<dbReference type="Proteomes" id="UP000288805">
    <property type="component" value="Unassembled WGS sequence"/>
</dbReference>
<dbReference type="InterPro" id="IPR044788">
    <property type="entry name" value="X8_dom_prot"/>
</dbReference>
<evidence type="ECO:0000256" key="8">
    <source>
        <dbReference type="ARBA" id="ARBA00023288"/>
    </source>
</evidence>
<evidence type="ECO:0000256" key="10">
    <source>
        <dbReference type="SAM" id="SignalP"/>
    </source>
</evidence>
<evidence type="ECO:0000256" key="2">
    <source>
        <dbReference type="ARBA" id="ARBA00022475"/>
    </source>
</evidence>
<protein>
    <submittedName>
        <fullName evidence="12">Plasmodesmata callose-binding protein 3</fullName>
    </submittedName>
</protein>
<dbReference type="PRINTS" id="PR01217">
    <property type="entry name" value="PRICHEXTENSN"/>
</dbReference>
<evidence type="ECO:0000313" key="13">
    <source>
        <dbReference type="Proteomes" id="UP000288805"/>
    </source>
</evidence>
<sequence length="307" mass="33466">MDPRKHSTRMFNIVVFIFISVTTLIISTPCDARSSAQMLEVEGEEFGESSVTGGRKMQQVAVNLENTDSYISSPFSLPPFDSLSPLPSPETAPPFCVCPPFSPQPPSIPTTPPIFQGPPTHSPVPNPPEYELPSPPKHAPSSPKRAPSPPVFKPPVVLPPPSTPPPLHKAPQYAVWCVAKPTVPDPIIQEAMDYACGKGADCEAIKPDGLCFQPNTLFAHASYAFNSYWQRTKVAGGTCDFGGTAMLVTVNPSKFNYCLHLMSTSLKSQQFHSILMIFLGRHDSKLGQLWNQKASPLCHTKNTRSIE</sequence>
<feature type="chain" id="PRO_5019127089" evidence="10">
    <location>
        <begin position="33"/>
        <end position="307"/>
    </location>
</feature>
<comment type="caution">
    <text evidence="12">The sequence shown here is derived from an EMBL/GenBank/DDBJ whole genome shotgun (WGS) entry which is preliminary data.</text>
</comment>
<evidence type="ECO:0000256" key="4">
    <source>
        <dbReference type="ARBA" id="ARBA00022729"/>
    </source>
</evidence>
<keyword evidence="7" id="KW-0325">Glycoprotein</keyword>
<dbReference type="PANTHER" id="PTHR31044">
    <property type="entry name" value="BETA-1,3 GLUCANASE"/>
    <property type="match status" value="1"/>
</dbReference>
<dbReference type="InterPro" id="IPR012946">
    <property type="entry name" value="X8"/>
</dbReference>
<keyword evidence="2" id="KW-1003">Cell membrane</keyword>
<evidence type="ECO:0000313" key="12">
    <source>
        <dbReference type="EMBL" id="RVW42633.1"/>
    </source>
</evidence>
<feature type="signal peptide" evidence="10">
    <location>
        <begin position="1"/>
        <end position="32"/>
    </location>
</feature>
<dbReference type="GO" id="GO:0009506">
    <property type="term" value="C:plasmodesma"/>
    <property type="evidence" value="ECO:0007669"/>
    <property type="project" value="UniProtKB-ARBA"/>
</dbReference>
<evidence type="ECO:0000256" key="7">
    <source>
        <dbReference type="ARBA" id="ARBA00023180"/>
    </source>
</evidence>
<organism evidence="12 13">
    <name type="scientific">Vitis vinifera</name>
    <name type="common">Grape</name>
    <dbReference type="NCBI Taxonomy" id="29760"/>
    <lineage>
        <taxon>Eukaryota</taxon>
        <taxon>Viridiplantae</taxon>
        <taxon>Streptophyta</taxon>
        <taxon>Embryophyta</taxon>
        <taxon>Tracheophyta</taxon>
        <taxon>Spermatophyta</taxon>
        <taxon>Magnoliopsida</taxon>
        <taxon>eudicotyledons</taxon>
        <taxon>Gunneridae</taxon>
        <taxon>Pentapetalae</taxon>
        <taxon>rosids</taxon>
        <taxon>Vitales</taxon>
        <taxon>Vitaceae</taxon>
        <taxon>Viteae</taxon>
        <taxon>Vitis</taxon>
    </lineage>
</organism>
<evidence type="ECO:0000259" key="11">
    <source>
        <dbReference type="SMART" id="SM00768"/>
    </source>
</evidence>
<evidence type="ECO:0000256" key="9">
    <source>
        <dbReference type="SAM" id="MobiDB-lite"/>
    </source>
</evidence>
<evidence type="ECO:0000256" key="5">
    <source>
        <dbReference type="ARBA" id="ARBA00023136"/>
    </source>
</evidence>
<proteinExistence type="predicted"/>
<feature type="domain" description="X8" evidence="11">
    <location>
        <begin position="175"/>
        <end position="260"/>
    </location>
</feature>
<dbReference type="Gene3D" id="1.20.58.1040">
    <property type="match status" value="1"/>
</dbReference>
<dbReference type="EMBL" id="QGNW01001397">
    <property type="protein sequence ID" value="RVW42633.1"/>
    <property type="molecule type" value="Genomic_DNA"/>
</dbReference>
<evidence type="ECO:0000256" key="3">
    <source>
        <dbReference type="ARBA" id="ARBA00022622"/>
    </source>
</evidence>
<keyword evidence="3" id="KW-0336">GPI-anchor</keyword>
<reference evidence="12 13" key="1">
    <citation type="journal article" date="2018" name="PLoS Genet.">
        <title>Population sequencing reveals clonal diversity and ancestral inbreeding in the grapevine cultivar Chardonnay.</title>
        <authorList>
            <person name="Roach M.J."/>
            <person name="Johnson D.L."/>
            <person name="Bohlmann J."/>
            <person name="van Vuuren H.J."/>
            <person name="Jones S.J."/>
            <person name="Pretorius I.S."/>
            <person name="Schmidt S.A."/>
            <person name="Borneman A.R."/>
        </authorList>
    </citation>
    <scope>NUCLEOTIDE SEQUENCE [LARGE SCALE GENOMIC DNA]</scope>
    <source>
        <strain evidence="13">cv. Chardonnay</strain>
        <tissue evidence="12">Leaf</tissue>
    </source>
</reference>
<keyword evidence="8" id="KW-0449">Lipoprotein</keyword>
<dbReference type="PANTHER" id="PTHR31044:SF145">
    <property type="entry name" value="E3 UBIQUITIN-PROTEIN LIGASE SYNOVIOLIN-LIKE"/>
    <property type="match status" value="1"/>
</dbReference>
<evidence type="ECO:0000256" key="1">
    <source>
        <dbReference type="ARBA" id="ARBA00004609"/>
    </source>
</evidence>